<dbReference type="InterPro" id="IPR041583">
    <property type="entry name" value="TetR_C_31"/>
</dbReference>
<dbReference type="InterPro" id="IPR009057">
    <property type="entry name" value="Homeodomain-like_sf"/>
</dbReference>
<dbReference type="InterPro" id="IPR001647">
    <property type="entry name" value="HTH_TetR"/>
</dbReference>
<keyword evidence="5" id="KW-1185">Reference proteome</keyword>
<evidence type="ECO:0000313" key="4">
    <source>
        <dbReference type="EMBL" id="MBR0648602.1"/>
    </source>
</evidence>
<evidence type="ECO:0000256" key="1">
    <source>
        <dbReference type="ARBA" id="ARBA00023125"/>
    </source>
</evidence>
<dbReference type="Proteomes" id="UP000698752">
    <property type="component" value="Unassembled WGS sequence"/>
</dbReference>
<dbReference type="SUPFAM" id="SSF48498">
    <property type="entry name" value="Tetracyclin repressor-like, C-terminal domain"/>
    <property type="match status" value="1"/>
</dbReference>
<dbReference type="Pfam" id="PF17940">
    <property type="entry name" value="TetR_C_31"/>
    <property type="match status" value="1"/>
</dbReference>
<name>A0ABS5EC58_9PROT</name>
<reference evidence="5" key="1">
    <citation type="journal article" date="2021" name="Syst. Appl. Microbiol.">
        <title>Roseomonas hellenica sp. nov., isolated from roots of wild-growing Alkanna tinctoria.</title>
        <authorList>
            <person name="Rat A."/>
            <person name="Naranjo H.D."/>
            <person name="Lebbe L."/>
            <person name="Cnockaert M."/>
            <person name="Krigas N."/>
            <person name="Grigoriadou K."/>
            <person name="Maloupa E."/>
            <person name="Willems A."/>
        </authorList>
    </citation>
    <scope>NUCLEOTIDE SEQUENCE [LARGE SCALE GENOMIC DNA]</scope>
    <source>
        <strain evidence="5">LMG 31159</strain>
    </source>
</reference>
<dbReference type="SUPFAM" id="SSF46689">
    <property type="entry name" value="Homeodomain-like"/>
    <property type="match status" value="1"/>
</dbReference>
<gene>
    <name evidence="4" type="ORF">GXW78_02920</name>
</gene>
<protein>
    <submittedName>
        <fullName evidence="4">TetR family transcriptional regulator</fullName>
    </submittedName>
</protein>
<feature type="domain" description="HTH tetR-type" evidence="3">
    <location>
        <begin position="1"/>
        <end position="59"/>
    </location>
</feature>
<keyword evidence="1 2" id="KW-0238">DNA-binding</keyword>
<organism evidence="4 5">
    <name type="scientific">Neoroseomonas terrae</name>
    <dbReference type="NCBI Taxonomy" id="424799"/>
    <lineage>
        <taxon>Bacteria</taxon>
        <taxon>Pseudomonadati</taxon>
        <taxon>Pseudomonadota</taxon>
        <taxon>Alphaproteobacteria</taxon>
        <taxon>Acetobacterales</taxon>
        <taxon>Acetobacteraceae</taxon>
        <taxon>Neoroseomonas</taxon>
    </lineage>
</organism>
<comment type="caution">
    <text evidence="4">The sequence shown here is derived from an EMBL/GenBank/DDBJ whole genome shotgun (WGS) entry which is preliminary data.</text>
</comment>
<evidence type="ECO:0000259" key="3">
    <source>
        <dbReference type="PROSITE" id="PS50977"/>
    </source>
</evidence>
<sequence length="187" mass="20561">MQERILRSADRLFYAHGIQAIGVDTIAADVGISKRTLYNHFPSKADLIRAYLERWSQPPASTELPPAERILAEFDRLERTFSQPSYRGCPFINAVAEAAEPADELTRLAIDFKKARRRWFASCLAELGVPDPERLATQMMLLVDGAVATMLVQGDASIARAARDAAEVLLTAAGVAARRPRVSHGEA</sequence>
<feature type="DNA-binding region" description="H-T-H motif" evidence="2">
    <location>
        <begin position="22"/>
        <end position="41"/>
    </location>
</feature>
<dbReference type="PRINTS" id="PR00455">
    <property type="entry name" value="HTHTETR"/>
</dbReference>
<dbReference type="EMBL" id="JAAEDI010000003">
    <property type="protein sequence ID" value="MBR0648602.1"/>
    <property type="molecule type" value="Genomic_DNA"/>
</dbReference>
<dbReference type="Gene3D" id="1.10.357.10">
    <property type="entry name" value="Tetracycline Repressor, domain 2"/>
    <property type="match status" value="1"/>
</dbReference>
<dbReference type="InterPro" id="IPR036271">
    <property type="entry name" value="Tet_transcr_reg_TetR-rel_C_sf"/>
</dbReference>
<dbReference type="PANTHER" id="PTHR30055:SF200">
    <property type="entry name" value="HTH-TYPE TRANSCRIPTIONAL REPRESSOR BDCR"/>
    <property type="match status" value="1"/>
</dbReference>
<dbReference type="InterPro" id="IPR050109">
    <property type="entry name" value="HTH-type_TetR-like_transc_reg"/>
</dbReference>
<dbReference type="PROSITE" id="PS50977">
    <property type="entry name" value="HTH_TETR_2"/>
    <property type="match status" value="1"/>
</dbReference>
<dbReference type="Pfam" id="PF00440">
    <property type="entry name" value="TetR_N"/>
    <property type="match status" value="1"/>
</dbReference>
<accession>A0ABS5EC58</accession>
<evidence type="ECO:0000256" key="2">
    <source>
        <dbReference type="PROSITE-ProRule" id="PRU00335"/>
    </source>
</evidence>
<proteinExistence type="predicted"/>
<evidence type="ECO:0000313" key="5">
    <source>
        <dbReference type="Proteomes" id="UP000698752"/>
    </source>
</evidence>
<dbReference type="PANTHER" id="PTHR30055">
    <property type="entry name" value="HTH-TYPE TRANSCRIPTIONAL REGULATOR RUTR"/>
    <property type="match status" value="1"/>
</dbReference>